<sequence length="29" mass="3230">MHTASSFPQLKCFYSHPPFSEPCGNLSLC</sequence>
<dbReference type="AlphaFoldDB" id="A0A2P2NV74"/>
<reference evidence="1" key="1">
    <citation type="submission" date="2018-02" db="EMBL/GenBank/DDBJ databases">
        <title>Rhizophora mucronata_Transcriptome.</title>
        <authorList>
            <person name="Meera S.P."/>
            <person name="Sreeshan A."/>
            <person name="Augustine A."/>
        </authorList>
    </citation>
    <scope>NUCLEOTIDE SEQUENCE</scope>
    <source>
        <tissue evidence="1">Leaf</tissue>
    </source>
</reference>
<name>A0A2P2NV74_RHIMU</name>
<accession>A0A2P2NV74</accession>
<dbReference type="EMBL" id="GGEC01065923">
    <property type="protein sequence ID" value="MBX46407.1"/>
    <property type="molecule type" value="Transcribed_RNA"/>
</dbReference>
<proteinExistence type="predicted"/>
<organism evidence="1">
    <name type="scientific">Rhizophora mucronata</name>
    <name type="common">Asiatic mangrove</name>
    <dbReference type="NCBI Taxonomy" id="61149"/>
    <lineage>
        <taxon>Eukaryota</taxon>
        <taxon>Viridiplantae</taxon>
        <taxon>Streptophyta</taxon>
        <taxon>Embryophyta</taxon>
        <taxon>Tracheophyta</taxon>
        <taxon>Spermatophyta</taxon>
        <taxon>Magnoliopsida</taxon>
        <taxon>eudicotyledons</taxon>
        <taxon>Gunneridae</taxon>
        <taxon>Pentapetalae</taxon>
        <taxon>rosids</taxon>
        <taxon>fabids</taxon>
        <taxon>Malpighiales</taxon>
        <taxon>Rhizophoraceae</taxon>
        <taxon>Rhizophora</taxon>
    </lineage>
</organism>
<protein>
    <submittedName>
        <fullName evidence="1">Uncharacterized protein</fullName>
    </submittedName>
</protein>
<evidence type="ECO:0000313" key="1">
    <source>
        <dbReference type="EMBL" id="MBX46407.1"/>
    </source>
</evidence>